<dbReference type="Gene3D" id="1.25.40.10">
    <property type="entry name" value="Tetratricopeptide repeat domain"/>
    <property type="match status" value="1"/>
</dbReference>
<dbReference type="SUPFAM" id="SSF47384">
    <property type="entry name" value="Homodimeric domain of signal transducing histidine kinase"/>
    <property type="match status" value="1"/>
</dbReference>
<proteinExistence type="predicted"/>
<evidence type="ECO:0000256" key="7">
    <source>
        <dbReference type="SAM" id="SignalP"/>
    </source>
</evidence>
<dbReference type="InterPro" id="IPR036890">
    <property type="entry name" value="HATPase_C_sf"/>
</dbReference>
<keyword evidence="6" id="KW-1133">Transmembrane helix</keyword>
<reference evidence="10 11" key="1">
    <citation type="submission" date="2018-03" db="EMBL/GenBank/DDBJ databases">
        <title>Genomic Encyclopedia of Archaeal and Bacterial Type Strains, Phase II (KMG-II): from individual species to whole genera.</title>
        <authorList>
            <person name="Goeker M."/>
        </authorList>
    </citation>
    <scope>NUCLEOTIDE SEQUENCE [LARGE SCALE GENOMIC DNA]</scope>
    <source>
        <strain evidence="10 11">DSM 22727</strain>
    </source>
</reference>
<dbReference type="SMART" id="SM00448">
    <property type="entry name" value="REC"/>
    <property type="match status" value="1"/>
</dbReference>
<evidence type="ECO:0000256" key="5">
    <source>
        <dbReference type="PROSITE-ProRule" id="PRU00169"/>
    </source>
</evidence>
<dbReference type="SUPFAM" id="SSF55874">
    <property type="entry name" value="ATPase domain of HSP90 chaperone/DNA topoisomerase II/histidine kinase"/>
    <property type="match status" value="1"/>
</dbReference>
<comment type="caution">
    <text evidence="10">The sequence shown here is derived from an EMBL/GenBank/DDBJ whole genome shotgun (WGS) entry which is preliminary data.</text>
</comment>
<sequence length="773" mass="87981">MFTNKYFISPINKILLLFALLLGGLCLAQSDDDASLSINSQQIAVEAMLEKARLALQKTDYEKAQDIVSSAIEIAKDSSLFASTQLVQAEYFLICNQLDLAELKLSDIEQLIPEKSDSQIRLYLLKSNLFIKNKKFVDADQTLNSAKILIQNSSNQELRALQLFLRAQLNLETKNLYETVNGFRNVIPLLQKQQLHFYESQATLGLAKAYFEKQELDEANAATNEALRISKNYGFITTELETYSLKSSIARAQGDYQKGLEYMDRYIELKESIDKNGDSGNALAIRNKENENLKVELAKKQKDLDRHDYTNILFFVLLTLLSLLTMSLFKNNKFRLRANKTLVVKNKSLIEERDRAQDAAKIKADFLSTITHELRTPMYAVTGLTHLLLENTPRSDQKEHLETLQSSGEYLLSLIDNILNFNKLEANKVELESIPFSLKKRIQDLTTSLESQSKDRNNQLQLEFDDAIPSRINGDPVKITQILINLIGNAIKFTQNGNIWIRANRVKQVDDRCLIRFEVEDNGKGISEEKQVAIFENFAQEESSTTREYGGTGLGLAIVKNLVELMQSDIKLDSKLGRGSIFSFDIWFDLPDSNKFYDDYQPVKSISKPKNTSDKEVVFPSEPSEIVAPVKTTSINEVLSEKPLAPGEHLEKRILVVEDNKINQMITRKILEGKNFNCDVANHGAEALQKVQETEYDLILMDIHMPVMDGKKATTEIRKLNREIPIIALTAVTLNDSEKELYQIGFDDIIPKPFKMDEFFEKIQKAFTNYQVL</sequence>
<dbReference type="PANTHER" id="PTHR45339:SF1">
    <property type="entry name" value="HYBRID SIGNAL TRANSDUCTION HISTIDINE KINASE J"/>
    <property type="match status" value="1"/>
</dbReference>
<dbReference type="InterPro" id="IPR019734">
    <property type="entry name" value="TPR_rpt"/>
</dbReference>
<dbReference type="SUPFAM" id="SSF52172">
    <property type="entry name" value="CheY-like"/>
    <property type="match status" value="1"/>
</dbReference>
<dbReference type="PANTHER" id="PTHR45339">
    <property type="entry name" value="HYBRID SIGNAL TRANSDUCTION HISTIDINE KINASE J"/>
    <property type="match status" value="1"/>
</dbReference>
<dbReference type="InterPro" id="IPR004358">
    <property type="entry name" value="Sig_transdc_His_kin-like_C"/>
</dbReference>
<feature type="signal peptide" evidence="7">
    <location>
        <begin position="1"/>
        <end position="28"/>
    </location>
</feature>
<dbReference type="SMART" id="SM00028">
    <property type="entry name" value="TPR"/>
    <property type="match status" value="3"/>
</dbReference>
<dbReference type="SMART" id="SM00388">
    <property type="entry name" value="HisKA"/>
    <property type="match status" value="1"/>
</dbReference>
<dbReference type="Pfam" id="PF00512">
    <property type="entry name" value="HisKA"/>
    <property type="match status" value="1"/>
</dbReference>
<dbReference type="InterPro" id="IPR011006">
    <property type="entry name" value="CheY-like_superfamily"/>
</dbReference>
<dbReference type="EC" id="2.7.13.3" evidence="2"/>
<dbReference type="Proteomes" id="UP000239997">
    <property type="component" value="Unassembled WGS sequence"/>
</dbReference>
<dbReference type="CDD" id="cd16922">
    <property type="entry name" value="HATPase_EvgS-ArcB-TorS-like"/>
    <property type="match status" value="1"/>
</dbReference>
<keyword evidence="7" id="KW-0732">Signal</keyword>
<feature type="transmembrane region" description="Helical" evidence="6">
    <location>
        <begin position="309"/>
        <end position="329"/>
    </location>
</feature>
<dbReference type="PROSITE" id="PS50110">
    <property type="entry name" value="RESPONSE_REGULATORY"/>
    <property type="match status" value="1"/>
</dbReference>
<dbReference type="Gene3D" id="3.30.565.10">
    <property type="entry name" value="Histidine kinase-like ATPase, C-terminal domain"/>
    <property type="match status" value="1"/>
</dbReference>
<dbReference type="SMART" id="SM00387">
    <property type="entry name" value="HATPase_c"/>
    <property type="match status" value="1"/>
</dbReference>
<accession>A0ABX5E2T4</accession>
<comment type="catalytic activity">
    <reaction evidence="1">
        <text>ATP + protein L-histidine = ADP + protein N-phospho-L-histidine.</text>
        <dbReference type="EC" id="2.7.13.3"/>
    </reaction>
</comment>
<feature type="chain" id="PRO_5046286161" description="histidine kinase" evidence="7">
    <location>
        <begin position="29"/>
        <end position="773"/>
    </location>
</feature>
<keyword evidence="4" id="KW-0902">Two-component regulatory system</keyword>
<dbReference type="CDD" id="cd00082">
    <property type="entry name" value="HisKA"/>
    <property type="match status" value="1"/>
</dbReference>
<keyword evidence="3 5" id="KW-0597">Phosphoprotein</keyword>
<evidence type="ECO:0000256" key="2">
    <source>
        <dbReference type="ARBA" id="ARBA00012438"/>
    </source>
</evidence>
<keyword evidence="6" id="KW-0472">Membrane</keyword>
<keyword evidence="6" id="KW-0812">Transmembrane</keyword>
<dbReference type="InterPro" id="IPR003594">
    <property type="entry name" value="HATPase_dom"/>
</dbReference>
<dbReference type="InterPro" id="IPR001789">
    <property type="entry name" value="Sig_transdc_resp-reg_receiver"/>
</dbReference>
<gene>
    <name evidence="10" type="ORF">LY02_02218</name>
</gene>
<dbReference type="Gene3D" id="1.10.287.130">
    <property type="match status" value="1"/>
</dbReference>
<evidence type="ECO:0000256" key="4">
    <source>
        <dbReference type="ARBA" id="ARBA00023012"/>
    </source>
</evidence>
<dbReference type="InterPro" id="IPR005467">
    <property type="entry name" value="His_kinase_dom"/>
</dbReference>
<dbReference type="PRINTS" id="PR00344">
    <property type="entry name" value="BCTRLSENSOR"/>
</dbReference>
<dbReference type="Pfam" id="PF00072">
    <property type="entry name" value="Response_reg"/>
    <property type="match status" value="1"/>
</dbReference>
<feature type="modified residue" description="4-aspartylphosphate" evidence="5">
    <location>
        <position position="702"/>
    </location>
</feature>
<evidence type="ECO:0000256" key="1">
    <source>
        <dbReference type="ARBA" id="ARBA00000085"/>
    </source>
</evidence>
<evidence type="ECO:0000256" key="6">
    <source>
        <dbReference type="SAM" id="Phobius"/>
    </source>
</evidence>
<dbReference type="Gene3D" id="3.40.50.2300">
    <property type="match status" value="1"/>
</dbReference>
<dbReference type="EMBL" id="PVNA01000004">
    <property type="protein sequence ID" value="PRX13157.1"/>
    <property type="molecule type" value="Genomic_DNA"/>
</dbReference>
<evidence type="ECO:0000259" key="9">
    <source>
        <dbReference type="PROSITE" id="PS50110"/>
    </source>
</evidence>
<evidence type="ECO:0000259" key="8">
    <source>
        <dbReference type="PROSITE" id="PS50109"/>
    </source>
</evidence>
<feature type="domain" description="Response regulatory" evidence="9">
    <location>
        <begin position="653"/>
        <end position="767"/>
    </location>
</feature>
<protein>
    <recommendedName>
        <fullName evidence="2">histidine kinase</fullName>
        <ecNumber evidence="2">2.7.13.3</ecNumber>
    </recommendedName>
</protein>
<evidence type="ECO:0000313" key="11">
    <source>
        <dbReference type="Proteomes" id="UP000239997"/>
    </source>
</evidence>
<keyword evidence="11" id="KW-1185">Reference proteome</keyword>
<dbReference type="InterPro" id="IPR036097">
    <property type="entry name" value="HisK_dim/P_sf"/>
</dbReference>
<dbReference type="CDD" id="cd17546">
    <property type="entry name" value="REC_hyHK_CKI1_RcsC-like"/>
    <property type="match status" value="1"/>
</dbReference>
<name>A0ABX5E2T4_NONUL</name>
<organism evidence="10 11">
    <name type="scientific">Nonlabens ulvanivorans</name>
    <name type="common">Persicivirga ulvanivorans</name>
    <dbReference type="NCBI Taxonomy" id="906888"/>
    <lineage>
        <taxon>Bacteria</taxon>
        <taxon>Pseudomonadati</taxon>
        <taxon>Bacteroidota</taxon>
        <taxon>Flavobacteriia</taxon>
        <taxon>Flavobacteriales</taxon>
        <taxon>Flavobacteriaceae</taxon>
        <taxon>Nonlabens</taxon>
    </lineage>
</organism>
<dbReference type="InterPro" id="IPR011990">
    <property type="entry name" value="TPR-like_helical_dom_sf"/>
</dbReference>
<dbReference type="PROSITE" id="PS50109">
    <property type="entry name" value="HIS_KIN"/>
    <property type="match status" value="1"/>
</dbReference>
<evidence type="ECO:0000256" key="3">
    <source>
        <dbReference type="ARBA" id="ARBA00022553"/>
    </source>
</evidence>
<dbReference type="Pfam" id="PF02518">
    <property type="entry name" value="HATPase_c"/>
    <property type="match status" value="1"/>
</dbReference>
<evidence type="ECO:0000313" key="10">
    <source>
        <dbReference type="EMBL" id="PRX13157.1"/>
    </source>
</evidence>
<feature type="domain" description="Histidine kinase" evidence="8">
    <location>
        <begin position="369"/>
        <end position="590"/>
    </location>
</feature>
<dbReference type="InterPro" id="IPR003661">
    <property type="entry name" value="HisK_dim/P_dom"/>
</dbReference>
<dbReference type="SUPFAM" id="SSF48452">
    <property type="entry name" value="TPR-like"/>
    <property type="match status" value="1"/>
</dbReference>